<organism evidence="14 15">
    <name type="scientific">Aspergillus nomiae NRRL (strain ATCC 15546 / NRRL 13137 / CBS 260.88 / M93)</name>
    <dbReference type="NCBI Taxonomy" id="1509407"/>
    <lineage>
        <taxon>Eukaryota</taxon>
        <taxon>Fungi</taxon>
        <taxon>Dikarya</taxon>
        <taxon>Ascomycota</taxon>
        <taxon>Pezizomycotina</taxon>
        <taxon>Eurotiomycetes</taxon>
        <taxon>Eurotiomycetidae</taxon>
        <taxon>Eurotiales</taxon>
        <taxon>Aspergillaceae</taxon>
        <taxon>Aspergillus</taxon>
        <taxon>Aspergillus subgen. Circumdati</taxon>
    </lineage>
</organism>
<feature type="region of interest" description="Disordered" evidence="12">
    <location>
        <begin position="675"/>
        <end position="760"/>
    </location>
</feature>
<dbReference type="Pfam" id="PF25812">
    <property type="entry name" value="RAD24_helical"/>
    <property type="match status" value="1"/>
</dbReference>
<evidence type="ECO:0000256" key="3">
    <source>
        <dbReference type="ARBA" id="ARBA00022703"/>
    </source>
</evidence>
<dbReference type="Pfam" id="PF04727">
    <property type="entry name" value="ELMO_CED12"/>
    <property type="match status" value="1"/>
</dbReference>
<keyword evidence="9" id="KW-0539">Nucleus</keyword>
<dbReference type="GO" id="GO:0006915">
    <property type="term" value="P:apoptotic process"/>
    <property type="evidence" value="ECO:0007669"/>
    <property type="project" value="UniProtKB-KW"/>
</dbReference>
<sequence>MENDISELVERLGSDEDAVRKMAVFKLQSSIGDPSFADIFIAEGGLTRLRYLSLHASGNTLAYSLTSLARLLEVDKGWEFVDQEVVERIVELIVTHPLVNILRGAMSILVSIVSHPHTGGRLSQNGTFGFRALKPAIAIYPQFLEMLVSRLSSADHALCANALQLINSLMRDSITNDSELEWPKFIQKLQDLGVIRAVYALMQSSALQDHAHPLIEFQSLTKVLLRKWRDIALDLEKPEHRRALKGIHLASNSERELEKGGESGNEARRSKRHNPEKWRRLGFESESPIVQFEAMGFLGMMDLADYIRNYQDEFQKLLLEQSTKPAQKRCPIARASLSVTQILYEHFEVDKSEMEDAKSYLILESRANLDKIFKPLLLHWTRLHVAGLHAFFRLWKVTGAEVEDYEKIVELVRILVESVVGGAPRTRDVQDVEDDLAEFEYSRLRELQMELLELTYEDVWGQHLRQVREELHHEALQFVKEQRIRCLLQGAWFPNDGSPTADMVASGDPSWKFVQLSHNRRILHFGHFDSVKTKCPELDALPEKLDLSIVSSVVSNVSATSDDSSSSTVKSVSHHVSATKITIHGHPQSGSSTDDSRKTEGHARSTSKATHREAVLLTLRPQSPSIASEWLDGLLMLLNQQPITAETSKLVNLVSDYGLKIRLLNVSKRQRRLAIHPSDQDAELGTENNQTRPTHTPSRRAKADPVTLSTKSSQLETKHIPSGPNRAYSSLRVYRSSPPSDKETRTASSLQKFFEPASSEQRWSSRRFEATCLPTKEAIKGVNGSEDDNNNNDDIIDDDYDSYDELFTQHLANEEVARDISNDQTPSRVQSPKRSTSVARKSTNTRKRFVLPMVSNQENNSSPSITSQAHKLPWAQQYSPTNLDELAVHKRKVSDVQSWLRNAFARTGERKLLVLRGPAGSGKTTTINILSRTLGFDILEWKNPPVSEFATKAYVSVATQFEDFLGRGDQFRKLDLDGPTDLPQDSDLYAQQRVILVEEFPTLLHRGSSGLAAFRLSLQRYLAMEATLPSYGLNRNGINAQASSPVVIIVSETHLTSGFSSESLTVHRLLGPELFNHPGTTIVDFNSIAPSFMYKALKLILEKEARHSKRNKDPGPAILQSISRSGDIRSAVASLEFLCLDVGRWGTPAIKGKKPYRNNVILTPTEKETLKLVTQRETSLGIFHAVGKIVYNKRDDTGVATEGPILPSPPEHMRHHDRPKVSQVPVNELVEETGTDTQTFISALHENYVPSCDGPSFVDCVDACIVALSDSDMLCADHKGLYGSRTNRSSAGVDVMRQEDISYQVAARGLLFALPHPVKRRIATSTRADRSSDAHKMLFPSTLRLMQEAEEIGGLTNVWVKKLLNSFRRTSSDLDPGLSASLTRCKPDCVEDYGNDQAGIVTMIPREDLVLYHLPYLTKIHRGEVEIAQLRRITGFHGAGCPNSCQGNNPNGSSLCLASASHDISQRLHSTNLKSSTFGSQLPVNFEQEKKLILSDDDIVDDL</sequence>
<proteinExistence type="inferred from homology"/>
<dbReference type="GeneID" id="26810176"/>
<dbReference type="SUPFAM" id="SSF48371">
    <property type="entry name" value="ARM repeat"/>
    <property type="match status" value="1"/>
</dbReference>
<protein>
    <recommendedName>
        <fullName evidence="13">ELMO domain-containing protein</fullName>
    </recommendedName>
</protein>
<evidence type="ECO:0000256" key="1">
    <source>
        <dbReference type="ARBA" id="ARBA00004123"/>
    </source>
</evidence>
<dbReference type="OrthoDB" id="10265971at2759"/>
<evidence type="ECO:0000256" key="2">
    <source>
        <dbReference type="ARBA" id="ARBA00006168"/>
    </source>
</evidence>
<dbReference type="InterPro" id="IPR024574">
    <property type="entry name" value="ELMO_ARM"/>
</dbReference>
<keyword evidence="6" id="KW-0067">ATP-binding</keyword>
<evidence type="ECO:0000256" key="5">
    <source>
        <dbReference type="ARBA" id="ARBA00022763"/>
    </source>
</evidence>
<dbReference type="STRING" id="1509407.A0A0L1IX22"/>
<dbReference type="SUPFAM" id="SSF52540">
    <property type="entry name" value="P-loop containing nucleoside triphosphate hydrolases"/>
    <property type="match status" value="1"/>
</dbReference>
<dbReference type="InterPro" id="IPR027417">
    <property type="entry name" value="P-loop_NTPase"/>
</dbReference>
<dbReference type="GO" id="GO:0003682">
    <property type="term" value="F:chromatin binding"/>
    <property type="evidence" value="ECO:0007669"/>
    <property type="project" value="TreeGrafter"/>
</dbReference>
<evidence type="ECO:0000256" key="8">
    <source>
        <dbReference type="ARBA" id="ARBA00023036"/>
    </source>
</evidence>
<keyword evidence="7" id="KW-0581">Phagocytosis</keyword>
<comment type="function">
    <text evidence="11">Involved in cytoskeletal rearrangements required for phagocytosis of apoptotic cells and cell motility. Acts in association with DOCK1 and CRK. Was initially proposed to be required in complex with DOCK1 to activate Rac Rho small GTPases. May enhance the guanine nucleotide exchange factor (GEF) activity of DOCK1.</text>
</comment>
<dbReference type="GO" id="GO:0033314">
    <property type="term" value="P:mitotic DNA replication checkpoint signaling"/>
    <property type="evidence" value="ECO:0007669"/>
    <property type="project" value="TreeGrafter"/>
</dbReference>
<dbReference type="Pfam" id="PF11841">
    <property type="entry name" value="ELMO_ARM"/>
    <property type="match status" value="1"/>
</dbReference>
<dbReference type="Proteomes" id="UP000037505">
    <property type="component" value="Unassembled WGS sequence"/>
</dbReference>
<dbReference type="InterPro" id="IPR016024">
    <property type="entry name" value="ARM-type_fold"/>
</dbReference>
<dbReference type="PROSITE" id="PS51335">
    <property type="entry name" value="ELMO"/>
    <property type="match status" value="1"/>
</dbReference>
<evidence type="ECO:0000256" key="11">
    <source>
        <dbReference type="ARBA" id="ARBA00024863"/>
    </source>
</evidence>
<gene>
    <name evidence="14" type="ORF">ANOM_008372</name>
</gene>
<dbReference type="InterPro" id="IPR011993">
    <property type="entry name" value="PH-like_dom_sf"/>
</dbReference>
<feature type="compositionally biased region" description="Polar residues" evidence="12">
    <location>
        <begin position="686"/>
        <end position="696"/>
    </location>
</feature>
<evidence type="ECO:0000256" key="4">
    <source>
        <dbReference type="ARBA" id="ARBA00022741"/>
    </source>
</evidence>
<keyword evidence="3" id="KW-0053">Apoptosis</keyword>
<evidence type="ECO:0000256" key="9">
    <source>
        <dbReference type="ARBA" id="ARBA00023242"/>
    </source>
</evidence>
<feature type="compositionally biased region" description="Basic and acidic residues" evidence="12">
    <location>
        <begin position="594"/>
        <end position="603"/>
    </location>
</feature>
<feature type="region of interest" description="Disordered" evidence="12">
    <location>
        <begin position="815"/>
        <end position="845"/>
    </location>
</feature>
<keyword evidence="8" id="KW-0729">SH3-binding</keyword>
<feature type="domain" description="ELMO" evidence="13">
    <location>
        <begin position="239"/>
        <end position="420"/>
    </location>
</feature>
<dbReference type="RefSeq" id="XP_015404967.1">
    <property type="nucleotide sequence ID" value="XM_015553628.1"/>
</dbReference>
<comment type="subcellular location">
    <subcellularLocation>
        <location evidence="1">Nucleus</location>
    </subcellularLocation>
</comment>
<keyword evidence="5" id="KW-0227">DNA damage</keyword>
<dbReference type="GO" id="GO:0017124">
    <property type="term" value="F:SH3 domain binding"/>
    <property type="evidence" value="ECO:0007669"/>
    <property type="project" value="UniProtKB-KW"/>
</dbReference>
<dbReference type="Pfam" id="PF03215">
    <property type="entry name" value="Rad17"/>
    <property type="match status" value="1"/>
</dbReference>
<keyword evidence="15" id="KW-1185">Reference proteome</keyword>
<dbReference type="InterPro" id="IPR004582">
    <property type="entry name" value="Checkpoint_prot_Rad17_Rad24"/>
</dbReference>
<dbReference type="GO" id="GO:0005524">
    <property type="term" value="F:ATP binding"/>
    <property type="evidence" value="ECO:0007669"/>
    <property type="project" value="UniProtKB-KW"/>
</dbReference>
<dbReference type="GO" id="GO:0003689">
    <property type="term" value="F:DNA clamp loader activity"/>
    <property type="evidence" value="ECO:0007669"/>
    <property type="project" value="TreeGrafter"/>
</dbReference>
<keyword evidence="10" id="KW-0131">Cell cycle</keyword>
<name>A0A0L1IX22_ASPN3</name>
<feature type="compositionally biased region" description="Polar residues" evidence="12">
    <location>
        <begin position="822"/>
        <end position="842"/>
    </location>
</feature>
<dbReference type="PANTHER" id="PTHR12172:SF0">
    <property type="entry name" value="CELL CYCLE CHECKPOINT PROTEIN RAD17"/>
    <property type="match status" value="1"/>
</dbReference>
<feature type="region of interest" description="Disordered" evidence="12">
    <location>
        <begin position="578"/>
        <end position="614"/>
    </location>
</feature>
<dbReference type="GO" id="GO:0000077">
    <property type="term" value="P:DNA damage checkpoint signaling"/>
    <property type="evidence" value="ECO:0007669"/>
    <property type="project" value="TreeGrafter"/>
</dbReference>
<evidence type="ECO:0000313" key="15">
    <source>
        <dbReference type="Proteomes" id="UP000037505"/>
    </source>
</evidence>
<accession>A0A0L1IX22</accession>
<evidence type="ECO:0000313" key="14">
    <source>
        <dbReference type="EMBL" id="KNG84044.1"/>
    </source>
</evidence>
<dbReference type="GO" id="GO:0005634">
    <property type="term" value="C:nucleus"/>
    <property type="evidence" value="ECO:0007669"/>
    <property type="project" value="UniProtKB-SubCell"/>
</dbReference>
<evidence type="ECO:0000256" key="12">
    <source>
        <dbReference type="SAM" id="MobiDB-lite"/>
    </source>
</evidence>
<comment type="caution">
    <text evidence="14">The sequence shown here is derived from an EMBL/GenBank/DDBJ whole genome shotgun (WGS) entry which is preliminary data.</text>
</comment>
<dbReference type="Gene3D" id="2.30.29.30">
    <property type="entry name" value="Pleckstrin-homology domain (PH domain)/Phosphotyrosine-binding domain (PTB)"/>
    <property type="match status" value="1"/>
</dbReference>
<dbReference type="InterPro" id="IPR001849">
    <property type="entry name" value="PH_domain"/>
</dbReference>
<dbReference type="Gene3D" id="1.25.10.10">
    <property type="entry name" value="Leucine-rich Repeat Variant"/>
    <property type="match status" value="1"/>
</dbReference>
<dbReference type="GO" id="GO:0006281">
    <property type="term" value="P:DNA repair"/>
    <property type="evidence" value="ECO:0007669"/>
    <property type="project" value="InterPro"/>
</dbReference>
<feature type="region of interest" description="Disordered" evidence="12">
    <location>
        <begin position="254"/>
        <end position="275"/>
    </location>
</feature>
<dbReference type="InterPro" id="IPR011989">
    <property type="entry name" value="ARM-like"/>
</dbReference>
<dbReference type="Pfam" id="PF16457">
    <property type="entry name" value="PH_12"/>
    <property type="match status" value="1"/>
</dbReference>
<reference evidence="14 15" key="1">
    <citation type="submission" date="2014-06" db="EMBL/GenBank/DDBJ databases">
        <title>The Genome of the Aflatoxigenic Filamentous Fungus Aspergillus nomius.</title>
        <authorList>
            <person name="Moore M.G."/>
            <person name="Shannon B.M."/>
            <person name="Brian M.M."/>
        </authorList>
    </citation>
    <scope>NUCLEOTIDE SEQUENCE [LARGE SCALE GENOMIC DNA]</scope>
    <source>
        <strain evidence="14 15">NRRL 13137</strain>
    </source>
</reference>
<dbReference type="InterPro" id="IPR057927">
    <property type="entry name" value="RAD24-like_helical"/>
</dbReference>
<evidence type="ECO:0000256" key="10">
    <source>
        <dbReference type="ARBA" id="ARBA00023306"/>
    </source>
</evidence>
<comment type="similarity">
    <text evidence="2">Belongs to the rad17/RAD24 family.</text>
</comment>
<keyword evidence="4" id="KW-0547">Nucleotide-binding</keyword>
<evidence type="ECO:0000256" key="7">
    <source>
        <dbReference type="ARBA" id="ARBA00022907"/>
    </source>
</evidence>
<dbReference type="EMBL" id="JNOM01000231">
    <property type="protein sequence ID" value="KNG84044.1"/>
    <property type="molecule type" value="Genomic_DNA"/>
</dbReference>
<dbReference type="PANTHER" id="PTHR12172">
    <property type="entry name" value="CELL CYCLE CHECKPOINT PROTEIN RAD17"/>
    <property type="match status" value="1"/>
</dbReference>
<evidence type="ECO:0000259" key="13">
    <source>
        <dbReference type="PROSITE" id="PS51335"/>
    </source>
</evidence>
<dbReference type="Gene3D" id="3.40.50.300">
    <property type="entry name" value="P-loop containing nucleotide triphosphate hydrolases"/>
    <property type="match status" value="1"/>
</dbReference>
<evidence type="ECO:0000256" key="6">
    <source>
        <dbReference type="ARBA" id="ARBA00022840"/>
    </source>
</evidence>
<dbReference type="InterPro" id="IPR006816">
    <property type="entry name" value="ELMO_dom"/>
</dbReference>